<keyword evidence="6" id="KW-0479">Metal-binding</keyword>
<dbReference type="Gene3D" id="3.40.50.20">
    <property type="match status" value="1"/>
</dbReference>
<accession>A0A9D1P4N8</accession>
<evidence type="ECO:0000256" key="2">
    <source>
        <dbReference type="ARBA" id="ARBA00001946"/>
    </source>
</evidence>
<dbReference type="InterPro" id="IPR000115">
    <property type="entry name" value="PRibGlycinamide_synth"/>
</dbReference>
<name>A0A9D1P4N8_9FIRM</name>
<dbReference type="InterPro" id="IPR020560">
    <property type="entry name" value="PRibGlycinamide_synth_C-dom"/>
</dbReference>
<comment type="catalytic activity">
    <reaction evidence="14">
        <text>5-phospho-beta-D-ribosylamine + glycine + ATP = N(1)-(5-phospho-beta-D-ribosyl)glycinamide + ADP + phosphate + H(+)</text>
        <dbReference type="Rhea" id="RHEA:17453"/>
        <dbReference type="ChEBI" id="CHEBI:15378"/>
        <dbReference type="ChEBI" id="CHEBI:30616"/>
        <dbReference type="ChEBI" id="CHEBI:43474"/>
        <dbReference type="ChEBI" id="CHEBI:57305"/>
        <dbReference type="ChEBI" id="CHEBI:58681"/>
        <dbReference type="ChEBI" id="CHEBI:143788"/>
        <dbReference type="ChEBI" id="CHEBI:456216"/>
        <dbReference type="EC" id="6.3.4.13"/>
    </reaction>
</comment>
<protein>
    <recommendedName>
        <fullName evidence="4 14">Phosphoribosylamine--glycine ligase</fullName>
        <ecNumber evidence="4 14">6.3.4.13</ecNumber>
    </recommendedName>
    <alternativeName>
        <fullName evidence="14">GARS</fullName>
    </alternativeName>
    <alternativeName>
        <fullName evidence="12 14">Glycinamide ribonucleotide synthetase</fullName>
    </alternativeName>
    <alternativeName>
        <fullName evidence="13 14">Phosphoribosylglycinamide synthetase</fullName>
    </alternativeName>
</protein>
<dbReference type="Pfam" id="PF02843">
    <property type="entry name" value="GARS_C"/>
    <property type="match status" value="1"/>
</dbReference>
<dbReference type="PANTHER" id="PTHR43472">
    <property type="entry name" value="PHOSPHORIBOSYLAMINE--GLYCINE LIGASE"/>
    <property type="match status" value="1"/>
</dbReference>
<evidence type="ECO:0000256" key="11">
    <source>
        <dbReference type="ARBA" id="ARBA00038345"/>
    </source>
</evidence>
<comment type="cofactor">
    <cofactor evidence="2">
        <name>Mg(2+)</name>
        <dbReference type="ChEBI" id="CHEBI:18420"/>
    </cofactor>
</comment>
<comment type="pathway">
    <text evidence="3 14">Purine metabolism; IMP biosynthesis via de novo pathway; N(1)-(5-phospho-D-ribosyl)glycinamide from 5-phospho-alpha-D-ribose 1-diphosphate: step 2/2.</text>
</comment>
<comment type="cofactor">
    <cofactor evidence="1">
        <name>Mn(2+)</name>
        <dbReference type="ChEBI" id="CHEBI:29035"/>
    </cofactor>
</comment>
<dbReference type="SUPFAM" id="SSF52440">
    <property type="entry name" value="PreATP-grasp domain"/>
    <property type="match status" value="1"/>
</dbReference>
<comment type="caution">
    <text evidence="17">The sequence shown here is derived from an EMBL/GenBank/DDBJ whole genome shotgun (WGS) entry which is preliminary data.</text>
</comment>
<organism evidence="17 18">
    <name type="scientific">Candidatus Scatomonas pullistercoris</name>
    <dbReference type="NCBI Taxonomy" id="2840920"/>
    <lineage>
        <taxon>Bacteria</taxon>
        <taxon>Bacillati</taxon>
        <taxon>Bacillota</taxon>
        <taxon>Clostridia</taxon>
        <taxon>Lachnospirales</taxon>
        <taxon>Lachnospiraceae</taxon>
        <taxon>Lachnospiraceae incertae sedis</taxon>
        <taxon>Candidatus Scatomonas</taxon>
    </lineage>
</organism>
<dbReference type="InterPro" id="IPR020559">
    <property type="entry name" value="PRibGlycinamide_synth_CS"/>
</dbReference>
<dbReference type="GO" id="GO:0004637">
    <property type="term" value="F:phosphoribosylamine-glycine ligase activity"/>
    <property type="evidence" value="ECO:0007669"/>
    <property type="project" value="UniProtKB-UniRule"/>
</dbReference>
<evidence type="ECO:0000256" key="4">
    <source>
        <dbReference type="ARBA" id="ARBA00013255"/>
    </source>
</evidence>
<dbReference type="GO" id="GO:0046872">
    <property type="term" value="F:metal ion binding"/>
    <property type="evidence" value="ECO:0007669"/>
    <property type="project" value="UniProtKB-KW"/>
</dbReference>
<dbReference type="InterPro" id="IPR011761">
    <property type="entry name" value="ATP-grasp"/>
</dbReference>
<dbReference type="SMART" id="SM01210">
    <property type="entry name" value="GARS_C"/>
    <property type="match status" value="1"/>
</dbReference>
<dbReference type="Pfam" id="PF01071">
    <property type="entry name" value="GARS_A"/>
    <property type="match status" value="1"/>
</dbReference>
<keyword evidence="10" id="KW-0464">Manganese</keyword>
<dbReference type="GO" id="GO:0009113">
    <property type="term" value="P:purine nucleobase biosynthetic process"/>
    <property type="evidence" value="ECO:0007669"/>
    <property type="project" value="InterPro"/>
</dbReference>
<evidence type="ECO:0000256" key="7">
    <source>
        <dbReference type="ARBA" id="ARBA00022741"/>
    </source>
</evidence>
<sequence>MKILIVGSGGREHAIAWKVSQSPLAEKIYCAPGNAGIAEVAECVDIGAMEFDRLAAFAKEKGIDLTIIGMDDPLVGGIVDVFEAEGLRVFGPRKNAAILEGSKAFSKDLMKKYHIPTAAYETFDDPEKAEEYLKTARFPIVLKADGLALGKGVLICNTLEEALEGVKTIMLDKKFGSAGNHMVIEEFMTGREVSVLSFVDGKTIKTMASAQDHKRAKDGDQGLNTGGMGNFSPTPFYTKEVDDFCQKYIFQPTVDAMAAEGREFKGVIFFGLMLTEDGPKVLEYNARFGDPEAQVVLPRMENDMVEVVEACIDGRLDQIDLKFKEDAAVCVVLASDGYPVSYEKGFPIRGLENFKGRDGYYVFHAGSKFGENGEILTNGGRVLGVTALGKTLQEARKNAYEAVDWVEFDNKYYRHDIGKAIDEA</sequence>
<dbReference type="FunFam" id="3.40.50.20:FF:000006">
    <property type="entry name" value="Phosphoribosylamine--glycine ligase, chloroplastic"/>
    <property type="match status" value="1"/>
</dbReference>
<dbReference type="HAMAP" id="MF_00138">
    <property type="entry name" value="GARS"/>
    <property type="match status" value="1"/>
</dbReference>
<dbReference type="AlphaFoldDB" id="A0A9D1P4N8"/>
<evidence type="ECO:0000256" key="9">
    <source>
        <dbReference type="ARBA" id="ARBA00022840"/>
    </source>
</evidence>
<evidence type="ECO:0000256" key="12">
    <source>
        <dbReference type="ARBA" id="ARBA00042242"/>
    </source>
</evidence>
<keyword evidence="9 15" id="KW-0067">ATP-binding</keyword>
<dbReference type="PANTHER" id="PTHR43472:SF1">
    <property type="entry name" value="PHOSPHORIBOSYLAMINE--GLYCINE LIGASE, CHLOROPLASTIC"/>
    <property type="match status" value="1"/>
</dbReference>
<dbReference type="GO" id="GO:0005524">
    <property type="term" value="F:ATP binding"/>
    <property type="evidence" value="ECO:0007669"/>
    <property type="project" value="UniProtKB-UniRule"/>
</dbReference>
<dbReference type="EC" id="6.3.4.13" evidence="4 14"/>
<dbReference type="Gene3D" id="3.30.1490.20">
    <property type="entry name" value="ATP-grasp fold, A domain"/>
    <property type="match status" value="1"/>
</dbReference>
<dbReference type="PROSITE" id="PS50975">
    <property type="entry name" value="ATP_GRASP"/>
    <property type="match status" value="1"/>
</dbReference>
<dbReference type="InterPro" id="IPR016185">
    <property type="entry name" value="PreATP-grasp_dom_sf"/>
</dbReference>
<evidence type="ECO:0000256" key="10">
    <source>
        <dbReference type="ARBA" id="ARBA00023211"/>
    </source>
</evidence>
<reference evidence="17" key="1">
    <citation type="submission" date="2020-10" db="EMBL/GenBank/DDBJ databases">
        <authorList>
            <person name="Gilroy R."/>
        </authorList>
    </citation>
    <scope>NUCLEOTIDE SEQUENCE</scope>
    <source>
        <strain evidence="17">CHK188-20938</strain>
    </source>
</reference>
<keyword evidence="5 14" id="KW-0436">Ligase</keyword>
<evidence type="ECO:0000313" key="18">
    <source>
        <dbReference type="Proteomes" id="UP000824169"/>
    </source>
</evidence>
<dbReference type="GO" id="GO:0006189">
    <property type="term" value="P:'de novo' IMP biosynthetic process"/>
    <property type="evidence" value="ECO:0007669"/>
    <property type="project" value="UniProtKB-UniRule"/>
</dbReference>
<evidence type="ECO:0000256" key="3">
    <source>
        <dbReference type="ARBA" id="ARBA00005174"/>
    </source>
</evidence>
<keyword evidence="8 14" id="KW-0658">Purine biosynthesis</keyword>
<dbReference type="FunFam" id="3.30.470.20:FF:000018">
    <property type="entry name" value="Trifunctional purine biosynthetic protein adenosine-3"/>
    <property type="match status" value="1"/>
</dbReference>
<dbReference type="EMBL" id="DVOO01000022">
    <property type="protein sequence ID" value="HIV25654.1"/>
    <property type="molecule type" value="Genomic_DNA"/>
</dbReference>
<dbReference type="FunFam" id="3.90.600.10:FF:000001">
    <property type="entry name" value="Trifunctional purine biosynthetic protein adenosine-3"/>
    <property type="match status" value="1"/>
</dbReference>
<evidence type="ECO:0000313" key="17">
    <source>
        <dbReference type="EMBL" id="HIV25654.1"/>
    </source>
</evidence>
<evidence type="ECO:0000256" key="5">
    <source>
        <dbReference type="ARBA" id="ARBA00022598"/>
    </source>
</evidence>
<evidence type="ECO:0000259" key="16">
    <source>
        <dbReference type="PROSITE" id="PS50975"/>
    </source>
</evidence>
<reference evidence="17" key="2">
    <citation type="journal article" date="2021" name="PeerJ">
        <title>Extensive microbial diversity within the chicken gut microbiome revealed by metagenomics and culture.</title>
        <authorList>
            <person name="Gilroy R."/>
            <person name="Ravi A."/>
            <person name="Getino M."/>
            <person name="Pursley I."/>
            <person name="Horton D.L."/>
            <person name="Alikhan N.F."/>
            <person name="Baker D."/>
            <person name="Gharbi K."/>
            <person name="Hall N."/>
            <person name="Watson M."/>
            <person name="Adriaenssens E.M."/>
            <person name="Foster-Nyarko E."/>
            <person name="Jarju S."/>
            <person name="Secka A."/>
            <person name="Antonio M."/>
            <person name="Oren A."/>
            <person name="Chaudhuri R.R."/>
            <person name="La Ragione R."/>
            <person name="Hildebrand F."/>
            <person name="Pallen M.J."/>
        </authorList>
    </citation>
    <scope>NUCLEOTIDE SEQUENCE</scope>
    <source>
        <strain evidence="17">CHK188-20938</strain>
    </source>
</reference>
<dbReference type="Pfam" id="PF02844">
    <property type="entry name" value="GARS_N"/>
    <property type="match status" value="1"/>
</dbReference>
<dbReference type="InterPro" id="IPR020562">
    <property type="entry name" value="PRibGlycinamide_synth_N"/>
</dbReference>
<evidence type="ECO:0000256" key="13">
    <source>
        <dbReference type="ARBA" id="ARBA00042864"/>
    </source>
</evidence>
<dbReference type="InterPro" id="IPR037123">
    <property type="entry name" value="PRibGlycinamide_synth_C_sf"/>
</dbReference>
<evidence type="ECO:0000256" key="15">
    <source>
        <dbReference type="PROSITE-ProRule" id="PRU00409"/>
    </source>
</evidence>
<evidence type="ECO:0000256" key="1">
    <source>
        <dbReference type="ARBA" id="ARBA00001936"/>
    </source>
</evidence>
<dbReference type="InterPro" id="IPR011054">
    <property type="entry name" value="Rudment_hybrid_motif"/>
</dbReference>
<dbReference type="SUPFAM" id="SSF51246">
    <property type="entry name" value="Rudiment single hybrid motif"/>
    <property type="match status" value="1"/>
</dbReference>
<feature type="domain" description="ATP-grasp" evidence="16">
    <location>
        <begin position="107"/>
        <end position="313"/>
    </location>
</feature>
<evidence type="ECO:0000256" key="8">
    <source>
        <dbReference type="ARBA" id="ARBA00022755"/>
    </source>
</evidence>
<dbReference type="InterPro" id="IPR013815">
    <property type="entry name" value="ATP_grasp_subdomain_1"/>
</dbReference>
<dbReference type="Gene3D" id="3.30.470.20">
    <property type="entry name" value="ATP-grasp fold, B domain"/>
    <property type="match status" value="1"/>
</dbReference>
<evidence type="ECO:0000256" key="14">
    <source>
        <dbReference type="HAMAP-Rule" id="MF_00138"/>
    </source>
</evidence>
<comment type="similarity">
    <text evidence="11 14">Belongs to the GARS family.</text>
</comment>
<dbReference type="Proteomes" id="UP000824169">
    <property type="component" value="Unassembled WGS sequence"/>
</dbReference>
<dbReference type="SUPFAM" id="SSF56059">
    <property type="entry name" value="Glutathione synthetase ATP-binding domain-like"/>
    <property type="match status" value="1"/>
</dbReference>
<dbReference type="Gene3D" id="3.90.600.10">
    <property type="entry name" value="Phosphoribosylglycinamide synthetase, C-terminal domain"/>
    <property type="match status" value="1"/>
</dbReference>
<proteinExistence type="inferred from homology"/>
<dbReference type="NCBIfam" id="TIGR00877">
    <property type="entry name" value="purD"/>
    <property type="match status" value="1"/>
</dbReference>
<dbReference type="InterPro" id="IPR020561">
    <property type="entry name" value="PRibGlycinamid_synth_ATP-grasp"/>
</dbReference>
<gene>
    <name evidence="14 17" type="primary">purD</name>
    <name evidence="17" type="ORF">IAB71_07735</name>
</gene>
<dbReference type="SMART" id="SM01209">
    <property type="entry name" value="GARS_A"/>
    <property type="match status" value="1"/>
</dbReference>
<evidence type="ECO:0000256" key="6">
    <source>
        <dbReference type="ARBA" id="ARBA00022723"/>
    </source>
</evidence>
<dbReference type="FunFam" id="3.30.1490.20:FF:000006">
    <property type="entry name" value="phosphoribosylamine--glycine ligase, chloroplastic-like"/>
    <property type="match status" value="1"/>
</dbReference>
<dbReference type="PROSITE" id="PS00184">
    <property type="entry name" value="GARS"/>
    <property type="match status" value="1"/>
</dbReference>
<keyword evidence="7 15" id="KW-0547">Nucleotide-binding</keyword>